<dbReference type="EMBL" id="JAJEQE010000090">
    <property type="protein sequence ID" value="MCC2150492.1"/>
    <property type="molecule type" value="Genomic_DNA"/>
</dbReference>
<dbReference type="NCBIfam" id="NF000818">
    <property type="entry name" value="PRK00062.1"/>
    <property type="match status" value="1"/>
</dbReference>
<evidence type="ECO:0000313" key="9">
    <source>
        <dbReference type="EMBL" id="MCC2150492.1"/>
    </source>
</evidence>
<comment type="catalytic activity">
    <reaction evidence="1 8">
        <text>(S)-4-amino-5-oxopentanoate = 5-aminolevulinate</text>
        <dbReference type="Rhea" id="RHEA:14265"/>
        <dbReference type="ChEBI" id="CHEBI:57501"/>
        <dbReference type="ChEBI" id="CHEBI:356416"/>
        <dbReference type="EC" id="5.4.3.8"/>
    </reaction>
</comment>
<dbReference type="PANTHER" id="PTHR43713:SF3">
    <property type="entry name" value="GLUTAMATE-1-SEMIALDEHYDE 2,1-AMINOMUTASE 1, CHLOROPLASTIC-RELATED"/>
    <property type="match status" value="1"/>
</dbReference>
<evidence type="ECO:0000256" key="3">
    <source>
        <dbReference type="ARBA" id="ARBA00004819"/>
    </source>
</evidence>
<keyword evidence="6 8" id="KW-0413">Isomerase</keyword>
<dbReference type="Pfam" id="PF00202">
    <property type="entry name" value="Aminotran_3"/>
    <property type="match status" value="1"/>
</dbReference>
<dbReference type="EC" id="5.4.3.8" evidence="8"/>
<dbReference type="GO" id="GO:0042286">
    <property type="term" value="F:glutamate-1-semialdehyde 2,1-aminomutase activity"/>
    <property type="evidence" value="ECO:0007669"/>
    <property type="project" value="UniProtKB-EC"/>
</dbReference>
<dbReference type="SUPFAM" id="SSF53383">
    <property type="entry name" value="PLP-dependent transferases"/>
    <property type="match status" value="1"/>
</dbReference>
<dbReference type="Gene3D" id="3.90.1150.10">
    <property type="entry name" value="Aspartate Aminotransferase, domain 1"/>
    <property type="match status" value="1"/>
</dbReference>
<name>A0ABS8F1G7_9FIRM</name>
<dbReference type="InterPro" id="IPR015424">
    <property type="entry name" value="PyrdxlP-dep_Trfase"/>
</dbReference>
<evidence type="ECO:0000256" key="8">
    <source>
        <dbReference type="HAMAP-Rule" id="MF_00375"/>
    </source>
</evidence>
<comment type="cofactor">
    <cofactor evidence="2 8">
        <name>pyridoxal 5'-phosphate</name>
        <dbReference type="ChEBI" id="CHEBI:597326"/>
    </cofactor>
</comment>
<dbReference type="CDD" id="cd00610">
    <property type="entry name" value="OAT_like"/>
    <property type="match status" value="1"/>
</dbReference>
<gene>
    <name evidence="8 9" type="primary">hemL</name>
    <name evidence="9" type="ORF">LKD42_14790</name>
</gene>
<feature type="modified residue" description="N6-(pyridoxal phosphate)lysine" evidence="8">
    <location>
        <position position="265"/>
    </location>
</feature>
<evidence type="ECO:0000256" key="6">
    <source>
        <dbReference type="ARBA" id="ARBA00023235"/>
    </source>
</evidence>
<dbReference type="Gene3D" id="3.40.640.10">
    <property type="entry name" value="Type I PLP-dependent aspartate aminotransferase-like (Major domain)"/>
    <property type="match status" value="1"/>
</dbReference>
<accession>A0ABS8F1G7</accession>
<evidence type="ECO:0000313" key="10">
    <source>
        <dbReference type="Proteomes" id="UP001299235"/>
    </source>
</evidence>
<keyword evidence="5 8" id="KW-0663">Pyridoxal phosphate</keyword>
<keyword evidence="10" id="KW-1185">Reference proteome</keyword>
<keyword evidence="7 8" id="KW-0627">Porphyrin biosynthesis</keyword>
<dbReference type="InterPro" id="IPR005814">
    <property type="entry name" value="Aminotrans_3"/>
</dbReference>
<dbReference type="HAMAP" id="MF_00375">
    <property type="entry name" value="HemL_aminotrans_3"/>
    <property type="match status" value="1"/>
</dbReference>
<evidence type="ECO:0000256" key="5">
    <source>
        <dbReference type="ARBA" id="ARBA00022898"/>
    </source>
</evidence>
<dbReference type="InterPro" id="IPR004639">
    <property type="entry name" value="4pyrrol_synth_GluAld_NH2Trfase"/>
</dbReference>
<evidence type="ECO:0000256" key="7">
    <source>
        <dbReference type="ARBA" id="ARBA00023244"/>
    </source>
</evidence>
<organism evidence="9 10">
    <name type="scientific">Hominisplanchenecus faecis</name>
    <dbReference type="NCBI Taxonomy" id="2885351"/>
    <lineage>
        <taxon>Bacteria</taxon>
        <taxon>Bacillati</taxon>
        <taxon>Bacillota</taxon>
        <taxon>Clostridia</taxon>
        <taxon>Lachnospirales</taxon>
        <taxon>Lachnospiraceae</taxon>
        <taxon>Hominisplanchenecus</taxon>
    </lineage>
</organism>
<comment type="subunit">
    <text evidence="8">Homodimer.</text>
</comment>
<reference evidence="9 10" key="1">
    <citation type="submission" date="2021-10" db="EMBL/GenBank/DDBJ databases">
        <title>Anaerobic single-cell dispensing facilitates the cultivation of human gut bacteria.</title>
        <authorList>
            <person name="Afrizal A."/>
        </authorList>
    </citation>
    <scope>NUCLEOTIDE SEQUENCE [LARGE SCALE GENOMIC DNA]</scope>
    <source>
        <strain evidence="9 10">CLA-AA-H246</strain>
    </source>
</reference>
<proteinExistence type="inferred from homology"/>
<dbReference type="NCBIfam" id="TIGR00713">
    <property type="entry name" value="hemL"/>
    <property type="match status" value="1"/>
</dbReference>
<dbReference type="Proteomes" id="UP001299235">
    <property type="component" value="Unassembled WGS sequence"/>
</dbReference>
<evidence type="ECO:0000256" key="2">
    <source>
        <dbReference type="ARBA" id="ARBA00001933"/>
    </source>
</evidence>
<dbReference type="InterPro" id="IPR015421">
    <property type="entry name" value="PyrdxlP-dep_Trfase_major"/>
</dbReference>
<dbReference type="RefSeq" id="WP_147631677.1">
    <property type="nucleotide sequence ID" value="NZ_JAJEQE010000090.1"/>
</dbReference>
<comment type="pathway">
    <text evidence="3">Porphyrin-containing compound metabolism; protoporphyrin-IX biosynthesis; 5-aminolevulinate from L-glutamyl-tRNA(Glu): step 2/2.</text>
</comment>
<comment type="caution">
    <text evidence="9">The sequence shown here is derived from an EMBL/GenBank/DDBJ whole genome shotgun (WGS) entry which is preliminary data.</text>
</comment>
<evidence type="ECO:0000256" key="1">
    <source>
        <dbReference type="ARBA" id="ARBA00001579"/>
    </source>
</evidence>
<dbReference type="InterPro" id="IPR015422">
    <property type="entry name" value="PyrdxlP-dep_Trfase_small"/>
</dbReference>
<sequence>MTRSEELFKKAVTLMPGGVNSPVRAFGSVGSTPRFIEQADGVYMTDVDGNKYLDFIGSWGPMILGHNHPAIKEAVIKACEKGLSFGAATEKEVEMAELMTDVIPSLEMVRMVNSGTEAVMSAIRAARGYTRRDKIVKFTGCYHGHSDALLVKAGSGVMTAGIPDSAGVPAGCTQDTLSAIYNDLASVEALFAEYPKEIAAVIVEPVAANMGVVPPKKGFLEGLRKFCSEHGSVLIFDEVITGFRLGLQGAQGYFGIDADLVTYGKIIGAGMPVGAYGGKREIMEMVSPVGAVYQAGTLSGNPVAMAAGIAQLTILKNNPQIYEELNQKSDTFFETMKENVRKSGHAWQVNHVGSIGSLFFTEQQVVDYASAKTSDTAEYARYFKYMLDNGIHLAPAQFEAMFVSAAHTEENLAYALQKAENFLMCK</sequence>
<evidence type="ECO:0000256" key="4">
    <source>
        <dbReference type="ARBA" id="ARBA00008981"/>
    </source>
</evidence>
<keyword evidence="8" id="KW-0963">Cytoplasm</keyword>
<protein>
    <recommendedName>
        <fullName evidence="8">Glutamate-1-semialdehyde 2,1-aminomutase</fullName>
        <shortName evidence="8">GSA</shortName>
        <ecNumber evidence="8">5.4.3.8</ecNumber>
    </recommendedName>
    <alternativeName>
        <fullName evidence="8">Glutamate-1-semialdehyde aminotransferase</fullName>
        <shortName evidence="8">GSA-AT</shortName>
    </alternativeName>
</protein>
<comment type="similarity">
    <text evidence="4 8">Belongs to the class-III pyridoxal-phosphate-dependent aminotransferase family. HemL subfamily.</text>
</comment>
<dbReference type="PROSITE" id="PS00600">
    <property type="entry name" value="AA_TRANSFER_CLASS_3"/>
    <property type="match status" value="1"/>
</dbReference>
<comment type="subcellular location">
    <subcellularLocation>
        <location evidence="8">Cytoplasm</location>
    </subcellularLocation>
</comment>
<dbReference type="PANTHER" id="PTHR43713">
    <property type="entry name" value="GLUTAMATE-1-SEMIALDEHYDE 2,1-AMINOMUTASE"/>
    <property type="match status" value="1"/>
</dbReference>
<dbReference type="InterPro" id="IPR049704">
    <property type="entry name" value="Aminotrans_3_PPA_site"/>
</dbReference>